<name>A0A9W8V0S7_9HYPO</name>
<gene>
    <name evidence="1" type="ORF">NW755_005714</name>
</gene>
<keyword evidence="2" id="KW-1185">Reference proteome</keyword>
<dbReference type="EMBL" id="JAOQAV010000012">
    <property type="protein sequence ID" value="KAJ4189711.1"/>
    <property type="molecule type" value="Genomic_DNA"/>
</dbReference>
<protein>
    <submittedName>
        <fullName evidence="1">Uncharacterized protein</fullName>
    </submittedName>
</protein>
<evidence type="ECO:0000313" key="1">
    <source>
        <dbReference type="EMBL" id="KAJ4189711.1"/>
    </source>
</evidence>
<evidence type="ECO:0000313" key="2">
    <source>
        <dbReference type="Proteomes" id="UP001152087"/>
    </source>
</evidence>
<organism evidence="1 2">
    <name type="scientific">Fusarium falciforme</name>
    <dbReference type="NCBI Taxonomy" id="195108"/>
    <lineage>
        <taxon>Eukaryota</taxon>
        <taxon>Fungi</taxon>
        <taxon>Dikarya</taxon>
        <taxon>Ascomycota</taxon>
        <taxon>Pezizomycotina</taxon>
        <taxon>Sordariomycetes</taxon>
        <taxon>Hypocreomycetidae</taxon>
        <taxon>Hypocreales</taxon>
        <taxon>Nectriaceae</taxon>
        <taxon>Fusarium</taxon>
        <taxon>Fusarium solani species complex</taxon>
    </lineage>
</organism>
<reference evidence="1" key="1">
    <citation type="submission" date="2022-09" db="EMBL/GenBank/DDBJ databases">
        <title>Fusarium specimens isolated from Avocado Roots.</title>
        <authorList>
            <person name="Stajich J."/>
            <person name="Roper C."/>
            <person name="Heimlech-Rivalta G."/>
        </authorList>
    </citation>
    <scope>NUCLEOTIDE SEQUENCE</scope>
    <source>
        <strain evidence="1">A02</strain>
    </source>
</reference>
<accession>A0A9W8V0S7</accession>
<dbReference type="Proteomes" id="UP001152087">
    <property type="component" value="Unassembled WGS sequence"/>
</dbReference>
<comment type="caution">
    <text evidence="1">The sequence shown here is derived from an EMBL/GenBank/DDBJ whole genome shotgun (WGS) entry which is preliminary data.</text>
</comment>
<dbReference type="AlphaFoldDB" id="A0A9W8V0S7"/>
<sequence>MVHGDMYPSLSGRVEGCCYYRSLISYPPHLGSFSFPSVNLLRPFALLVSLLPPPPRAQLLSLQPLDWHESPIQSIQQAPLASLLVSLPSHHQQPVIHPTDDDIYKGT</sequence>
<proteinExistence type="predicted"/>